<name>A0A517WQV5_9PLAN</name>
<proteinExistence type="predicted"/>
<dbReference type="Proteomes" id="UP000318384">
    <property type="component" value="Chromosome"/>
</dbReference>
<accession>A0A517WQV5</accession>
<gene>
    <name evidence="1" type="ORF">V202x_09670</name>
</gene>
<dbReference type="EMBL" id="CP037422">
    <property type="protein sequence ID" value="QDU07608.1"/>
    <property type="molecule type" value="Genomic_DNA"/>
</dbReference>
<sequence>MNGIVIGSIKFLTQAYFCLMERHHDRHSIIYQESKRIVCIQISIEQEEISYNTLNSEIERDYFQAVWE</sequence>
<reference evidence="1 2" key="1">
    <citation type="submission" date="2019-03" db="EMBL/GenBank/DDBJ databases">
        <title>Deep-cultivation of Planctomycetes and their phenomic and genomic characterization uncovers novel biology.</title>
        <authorList>
            <person name="Wiegand S."/>
            <person name="Jogler M."/>
            <person name="Boedeker C."/>
            <person name="Pinto D."/>
            <person name="Vollmers J."/>
            <person name="Rivas-Marin E."/>
            <person name="Kohn T."/>
            <person name="Peeters S.H."/>
            <person name="Heuer A."/>
            <person name="Rast P."/>
            <person name="Oberbeckmann S."/>
            <person name="Bunk B."/>
            <person name="Jeske O."/>
            <person name="Meyerdierks A."/>
            <person name="Storesund J.E."/>
            <person name="Kallscheuer N."/>
            <person name="Luecker S."/>
            <person name="Lage O.M."/>
            <person name="Pohl T."/>
            <person name="Merkel B.J."/>
            <person name="Hornburger P."/>
            <person name="Mueller R.-W."/>
            <person name="Bruemmer F."/>
            <person name="Labrenz M."/>
            <person name="Spormann A.M."/>
            <person name="Op den Camp H."/>
            <person name="Overmann J."/>
            <person name="Amann R."/>
            <person name="Jetten M.S.M."/>
            <person name="Mascher T."/>
            <person name="Medema M.H."/>
            <person name="Devos D.P."/>
            <person name="Kaster A.-K."/>
            <person name="Ovreas L."/>
            <person name="Rohde M."/>
            <person name="Galperin M.Y."/>
            <person name="Jogler C."/>
        </authorList>
    </citation>
    <scope>NUCLEOTIDE SEQUENCE [LARGE SCALE GENOMIC DNA]</scope>
    <source>
        <strain evidence="1 2">V202</strain>
    </source>
</reference>
<dbReference type="AlphaFoldDB" id="A0A517WQV5"/>
<evidence type="ECO:0000313" key="2">
    <source>
        <dbReference type="Proteomes" id="UP000318384"/>
    </source>
</evidence>
<evidence type="ECO:0000313" key="1">
    <source>
        <dbReference type="EMBL" id="QDU07608.1"/>
    </source>
</evidence>
<protein>
    <submittedName>
        <fullName evidence="1">Uncharacterized protein</fullName>
    </submittedName>
</protein>
<organism evidence="1 2">
    <name type="scientific">Gimesia aquarii</name>
    <dbReference type="NCBI Taxonomy" id="2527964"/>
    <lineage>
        <taxon>Bacteria</taxon>
        <taxon>Pseudomonadati</taxon>
        <taxon>Planctomycetota</taxon>
        <taxon>Planctomycetia</taxon>
        <taxon>Planctomycetales</taxon>
        <taxon>Planctomycetaceae</taxon>
        <taxon>Gimesia</taxon>
    </lineage>
</organism>
<keyword evidence="2" id="KW-1185">Reference proteome</keyword>